<dbReference type="Pfam" id="PF16656">
    <property type="entry name" value="Pur_ac_phosph_N"/>
    <property type="match status" value="1"/>
</dbReference>
<dbReference type="PANTHER" id="PTHR43143">
    <property type="entry name" value="METALLOPHOSPHOESTERASE, CALCINEURIN SUPERFAMILY"/>
    <property type="match status" value="1"/>
</dbReference>
<dbReference type="PANTHER" id="PTHR43143:SF1">
    <property type="entry name" value="SERINE_THREONINE-PROTEIN PHOSPHATASE CPPED1"/>
    <property type="match status" value="1"/>
</dbReference>
<accession>A0AA43UD02</accession>
<evidence type="ECO:0000259" key="5">
    <source>
        <dbReference type="Pfam" id="PF16656"/>
    </source>
</evidence>
<evidence type="ECO:0000256" key="2">
    <source>
        <dbReference type="SAM" id="MobiDB-lite"/>
    </source>
</evidence>
<proteinExistence type="predicted"/>
<evidence type="ECO:0000313" key="7">
    <source>
        <dbReference type="Proteomes" id="UP001171751"/>
    </source>
</evidence>
<dbReference type="Proteomes" id="UP001171751">
    <property type="component" value="Unassembled WGS sequence"/>
</dbReference>
<feature type="compositionally biased region" description="Polar residues" evidence="2">
    <location>
        <begin position="757"/>
        <end position="769"/>
    </location>
</feature>
<evidence type="ECO:0000256" key="3">
    <source>
        <dbReference type="SAM" id="SignalP"/>
    </source>
</evidence>
<dbReference type="AlphaFoldDB" id="A0AA43UD02"/>
<sequence>MSKKYKSLSRRHLLAILAAAASIALAPDIDAVSAETVTATDISIMATQANEAQVAPVVNEEAIAAEDAAYRDNATPEGIHIGIKEWKPSEGETVRDFHEPSRYDNQNVISEHRQDDYGQYYVTVGNQEIQAYEEKPEVAAIEVSSTPSRIINQVGSNPASEMNFSWYTTTAQPVAGSEVQVSTSRDFSKNVNQTIPRTYLTHSSYLEKTPNGALIYGYSTDGNWRKKDADGNLVFDLYSTDEEISANNSIYTGGSAANARGRGTVITQEIAETIYHADVRNLMSNTVYYFRVGSEEAWSPVGSFRTASAESAPFSFVHYTDSQNAYWNENVQNEPQYTKDTMEKAVRDNPSLNFSLNSGDFVEISHAEDEWLDILGQTQDILLNLPHAMISGNHDQYSVHTYNDLLNSFNNHINVPQADENEIWGGSYYSFNYNGTHFTILNTNDDSDSQQGQETEVISDAQMAWLRQDLQSASAQDADWRVVAFHKPVFSGSYHSLQDTDVQNSRDELIQVLTAHGVNVVLSGHDHVNSFTKPVKYDSQAPIGNARADESSLISQNGNVTAFEEVDGTVFVTLNTAGRKLYDDIYNESLDHIAKVRPNTARNLGATVENINGENIITGNRELAQRNLDYWNTLFMYQNQPANAPGFVNTHQNSREGTTQNYATYNITPDYIEVTLWQVSGELGVDRGEPIEIERFIISKGTANATAYVNSALGRLADTDEDLVPVEDEEIKQPVAVGQDDKSPVAVGASQATYTINTRSGSTQTDQRVSLSAESSSSAEASNLTEENEEELPTTGASSMLGLAASAIISGLGLTTVSSRRKIR</sequence>
<feature type="domain" description="Calcineurin-like phosphoesterase" evidence="4">
    <location>
        <begin position="336"/>
        <end position="528"/>
    </location>
</feature>
<dbReference type="InterPro" id="IPR004843">
    <property type="entry name" value="Calcineurin-like_PHP"/>
</dbReference>
<gene>
    <name evidence="6" type="ORF">Q4F26_05135</name>
</gene>
<evidence type="ECO:0000256" key="1">
    <source>
        <dbReference type="ARBA" id="ARBA00022729"/>
    </source>
</evidence>
<dbReference type="Pfam" id="PF00149">
    <property type="entry name" value="Metallophos"/>
    <property type="match status" value="1"/>
</dbReference>
<evidence type="ECO:0000313" key="6">
    <source>
        <dbReference type="EMBL" id="MDO5457714.1"/>
    </source>
</evidence>
<feature type="signal peptide" evidence="3">
    <location>
        <begin position="1"/>
        <end position="26"/>
    </location>
</feature>
<feature type="compositionally biased region" description="Low complexity" evidence="2">
    <location>
        <begin position="770"/>
        <end position="785"/>
    </location>
</feature>
<dbReference type="EMBL" id="JAUNQW010000022">
    <property type="protein sequence ID" value="MDO5457714.1"/>
    <property type="molecule type" value="Genomic_DNA"/>
</dbReference>
<dbReference type="SUPFAM" id="SSF56300">
    <property type="entry name" value="Metallo-dependent phosphatases"/>
    <property type="match status" value="1"/>
</dbReference>
<dbReference type="Gene3D" id="3.60.21.10">
    <property type="match status" value="1"/>
</dbReference>
<keyword evidence="7" id="KW-1185">Reference proteome</keyword>
<name>A0AA43UD02_9LACT</name>
<dbReference type="InterPro" id="IPR015914">
    <property type="entry name" value="PAPs_N"/>
</dbReference>
<dbReference type="GO" id="GO:0003993">
    <property type="term" value="F:acid phosphatase activity"/>
    <property type="evidence" value="ECO:0007669"/>
    <property type="project" value="InterPro"/>
</dbReference>
<dbReference type="InterPro" id="IPR051918">
    <property type="entry name" value="STPP_CPPED1"/>
</dbReference>
<dbReference type="InterPro" id="IPR008963">
    <property type="entry name" value="Purple_acid_Pase-like_N"/>
</dbReference>
<reference evidence="6" key="1">
    <citation type="submission" date="2023-07" db="EMBL/GenBank/DDBJ databases">
        <title>Between Cages and Wild: Unraveling the Impact of Captivity on Animal Microbiomes and Antimicrobial Resistance.</title>
        <authorList>
            <person name="Schmartz G.P."/>
            <person name="Rehner J."/>
            <person name="Schuff M.J."/>
            <person name="Becker S.L."/>
            <person name="Kravczyk M."/>
            <person name="Gurevich A."/>
            <person name="Francke R."/>
            <person name="Mueller R."/>
            <person name="Keller V."/>
            <person name="Keller A."/>
        </authorList>
    </citation>
    <scope>NUCLEOTIDE SEQUENCE</scope>
    <source>
        <strain evidence="6">S39M_St_73</strain>
    </source>
</reference>
<dbReference type="SUPFAM" id="SSF49363">
    <property type="entry name" value="Purple acid phosphatase, N-terminal domain"/>
    <property type="match status" value="1"/>
</dbReference>
<organism evidence="6 7">
    <name type="scientific">Atopococcus tabaci</name>
    <dbReference type="NCBI Taxonomy" id="269774"/>
    <lineage>
        <taxon>Bacteria</taxon>
        <taxon>Bacillati</taxon>
        <taxon>Bacillota</taxon>
        <taxon>Bacilli</taxon>
        <taxon>Lactobacillales</taxon>
        <taxon>Carnobacteriaceae</taxon>
        <taxon>Atopococcus</taxon>
    </lineage>
</organism>
<evidence type="ECO:0000259" key="4">
    <source>
        <dbReference type="Pfam" id="PF00149"/>
    </source>
</evidence>
<feature type="domain" description="Purple acid phosphatase N-terminal" evidence="5">
    <location>
        <begin position="147"/>
        <end position="306"/>
    </location>
</feature>
<feature type="region of interest" description="Disordered" evidence="2">
    <location>
        <begin position="757"/>
        <end position="798"/>
    </location>
</feature>
<dbReference type="Gene3D" id="2.60.40.380">
    <property type="entry name" value="Purple acid phosphatase-like, N-terminal"/>
    <property type="match status" value="1"/>
</dbReference>
<dbReference type="InterPro" id="IPR029052">
    <property type="entry name" value="Metallo-depent_PP-like"/>
</dbReference>
<keyword evidence="1 3" id="KW-0732">Signal</keyword>
<dbReference type="GO" id="GO:0046872">
    <property type="term" value="F:metal ion binding"/>
    <property type="evidence" value="ECO:0007669"/>
    <property type="project" value="InterPro"/>
</dbReference>
<comment type="caution">
    <text evidence="6">The sequence shown here is derived from an EMBL/GenBank/DDBJ whole genome shotgun (WGS) entry which is preliminary data.</text>
</comment>
<feature type="chain" id="PRO_5041233180" evidence="3">
    <location>
        <begin position="27"/>
        <end position="824"/>
    </location>
</feature>
<dbReference type="PROSITE" id="PS51318">
    <property type="entry name" value="TAT"/>
    <property type="match status" value="1"/>
</dbReference>
<dbReference type="InterPro" id="IPR006311">
    <property type="entry name" value="TAT_signal"/>
</dbReference>
<protein>
    <submittedName>
        <fullName evidence="6">Fibronectin type III domain-containing protein</fullName>
    </submittedName>
</protein>